<sequence length="83" mass="9401">MKKVDLEKIKVLRKNAGLSLEEMAVQLGYESANGYYYLEIGRGKFPAETLAKVAQIFGVTIEELFFEEKITDSVILGEEREVI</sequence>
<dbReference type="SUPFAM" id="SSF47413">
    <property type="entry name" value="lambda repressor-like DNA-binding domains"/>
    <property type="match status" value="1"/>
</dbReference>
<dbReference type="InterPro" id="IPR001387">
    <property type="entry name" value="Cro/C1-type_HTH"/>
</dbReference>
<evidence type="ECO:0000259" key="1">
    <source>
        <dbReference type="PROSITE" id="PS50943"/>
    </source>
</evidence>
<dbReference type="Pfam" id="PF01381">
    <property type="entry name" value="HTH_3"/>
    <property type="match status" value="1"/>
</dbReference>
<dbReference type="SMART" id="SM00530">
    <property type="entry name" value="HTH_XRE"/>
    <property type="match status" value="1"/>
</dbReference>
<evidence type="ECO:0000313" key="3">
    <source>
        <dbReference type="Proteomes" id="UP000187323"/>
    </source>
</evidence>
<dbReference type="AlphaFoldDB" id="A0AB36J5M6"/>
<accession>A0AB36J5M6</accession>
<comment type="caution">
    <text evidence="2">The sequence shown here is derived from an EMBL/GenBank/DDBJ whole genome shotgun (WGS) entry which is preliminary data.</text>
</comment>
<dbReference type="EMBL" id="MPTO01000062">
    <property type="protein sequence ID" value="OME09502.1"/>
    <property type="molecule type" value="Genomic_DNA"/>
</dbReference>
<organism evidence="2 3">
    <name type="scientific">Paenibacillus odorifer</name>
    <dbReference type="NCBI Taxonomy" id="189426"/>
    <lineage>
        <taxon>Bacteria</taxon>
        <taxon>Bacillati</taxon>
        <taxon>Bacillota</taxon>
        <taxon>Bacilli</taxon>
        <taxon>Bacillales</taxon>
        <taxon>Paenibacillaceae</taxon>
        <taxon>Paenibacillus</taxon>
    </lineage>
</organism>
<reference evidence="2 3" key="1">
    <citation type="submission" date="2016-10" db="EMBL/GenBank/DDBJ databases">
        <title>Paenibacillus species isolates.</title>
        <authorList>
            <person name="Beno S.M."/>
        </authorList>
    </citation>
    <scope>NUCLEOTIDE SEQUENCE [LARGE SCALE GENOMIC DNA]</scope>
    <source>
        <strain evidence="2 3">FSL H7-0918</strain>
    </source>
</reference>
<dbReference type="InterPro" id="IPR010982">
    <property type="entry name" value="Lambda_DNA-bd_dom_sf"/>
</dbReference>
<dbReference type="Gene3D" id="1.10.260.40">
    <property type="entry name" value="lambda repressor-like DNA-binding domains"/>
    <property type="match status" value="1"/>
</dbReference>
<protein>
    <submittedName>
        <fullName evidence="2">Transcriptional regulator</fullName>
    </submittedName>
</protein>
<dbReference type="Proteomes" id="UP000187323">
    <property type="component" value="Unassembled WGS sequence"/>
</dbReference>
<dbReference type="PROSITE" id="PS50943">
    <property type="entry name" value="HTH_CROC1"/>
    <property type="match status" value="1"/>
</dbReference>
<feature type="domain" description="HTH cro/C1-type" evidence="1">
    <location>
        <begin position="9"/>
        <end position="64"/>
    </location>
</feature>
<dbReference type="GO" id="GO:0003677">
    <property type="term" value="F:DNA binding"/>
    <property type="evidence" value="ECO:0007669"/>
    <property type="project" value="InterPro"/>
</dbReference>
<name>A0AB36J5M6_9BACL</name>
<proteinExistence type="predicted"/>
<dbReference type="RefSeq" id="WP_076139080.1">
    <property type="nucleotide sequence ID" value="NZ_MPTO01000062.1"/>
</dbReference>
<gene>
    <name evidence="2" type="ORF">BSK47_32040</name>
</gene>
<evidence type="ECO:0000313" key="2">
    <source>
        <dbReference type="EMBL" id="OME09502.1"/>
    </source>
</evidence>
<dbReference type="CDD" id="cd00093">
    <property type="entry name" value="HTH_XRE"/>
    <property type="match status" value="1"/>
</dbReference>